<feature type="chain" id="PRO_5011969351" evidence="2">
    <location>
        <begin position="17"/>
        <end position="78"/>
    </location>
</feature>
<feature type="signal peptide" evidence="2">
    <location>
        <begin position="1"/>
        <end position="16"/>
    </location>
</feature>
<evidence type="ECO:0000256" key="2">
    <source>
        <dbReference type="SAM" id="SignalP"/>
    </source>
</evidence>
<dbReference type="Proteomes" id="UP000198386">
    <property type="component" value="Unassembled WGS sequence"/>
</dbReference>
<reference evidence="4" key="1">
    <citation type="submission" date="2017-06" db="EMBL/GenBank/DDBJ databases">
        <authorList>
            <person name="Varghese N."/>
            <person name="Submissions S."/>
        </authorList>
    </citation>
    <scope>NUCLEOTIDE SEQUENCE [LARGE SCALE GENOMIC DNA]</scope>
    <source>
        <strain evidence="4">DSM 45423</strain>
    </source>
</reference>
<name>A0A239EDC2_9ACTN</name>
<sequence length="78" mass="7730">MLTVGLVLAAPVAASAAPPETTPPTTPAQSGGGCAANGAVIAGAARGEEPFGETVRENTPIAPLNAAFFRMFCTEAED</sequence>
<dbReference type="EMBL" id="FZOH01000004">
    <property type="protein sequence ID" value="SNS42770.1"/>
    <property type="molecule type" value="Genomic_DNA"/>
</dbReference>
<evidence type="ECO:0000313" key="3">
    <source>
        <dbReference type="EMBL" id="SNS42770.1"/>
    </source>
</evidence>
<proteinExistence type="predicted"/>
<accession>A0A239EDC2</accession>
<feature type="region of interest" description="Disordered" evidence="1">
    <location>
        <begin position="13"/>
        <end position="34"/>
    </location>
</feature>
<organism evidence="3 4">
    <name type="scientific">Geodermatophilus saharensis</name>
    <dbReference type="NCBI Taxonomy" id="1137994"/>
    <lineage>
        <taxon>Bacteria</taxon>
        <taxon>Bacillati</taxon>
        <taxon>Actinomycetota</taxon>
        <taxon>Actinomycetes</taxon>
        <taxon>Geodermatophilales</taxon>
        <taxon>Geodermatophilaceae</taxon>
        <taxon>Geodermatophilus</taxon>
    </lineage>
</organism>
<evidence type="ECO:0000313" key="4">
    <source>
        <dbReference type="Proteomes" id="UP000198386"/>
    </source>
</evidence>
<protein>
    <submittedName>
        <fullName evidence="3">Uncharacterized protein</fullName>
    </submittedName>
</protein>
<dbReference type="AlphaFoldDB" id="A0A239EDC2"/>
<keyword evidence="4" id="KW-1185">Reference proteome</keyword>
<evidence type="ECO:0000256" key="1">
    <source>
        <dbReference type="SAM" id="MobiDB-lite"/>
    </source>
</evidence>
<keyword evidence="2" id="KW-0732">Signal</keyword>
<gene>
    <name evidence="3" type="ORF">SAMN04488107_2507</name>
</gene>